<keyword evidence="2" id="KW-1185">Reference proteome</keyword>
<organism evidence="1 2">
    <name type="scientific">Paraburkholderia rhynchosiae</name>
    <dbReference type="NCBI Taxonomy" id="487049"/>
    <lineage>
        <taxon>Bacteria</taxon>
        <taxon>Pseudomonadati</taxon>
        <taxon>Pseudomonadota</taxon>
        <taxon>Betaproteobacteria</taxon>
        <taxon>Burkholderiales</taxon>
        <taxon>Burkholderiaceae</taxon>
        <taxon>Paraburkholderia</taxon>
    </lineage>
</organism>
<accession>A0ABX4V4T1</accession>
<reference evidence="1 2" key="1">
    <citation type="submission" date="2018-01" db="EMBL/GenBank/DDBJ databases">
        <title>Whole genome analyses suggest that Burkholderia sensu lato contains two further novel genera in the rhizoxinica-symbiotica group Mycetohabitans gen. nov., and Trinickia gen. nov.: implications for the evolution of diazotrophy and nodulation in the Burkholderiaceae.</title>
        <authorList>
            <person name="Estrada-de los Santos P."/>
            <person name="Palmer M."/>
            <person name="Chavez-Ramirez B."/>
            <person name="Beukes C."/>
            <person name="Steenkamp E.T."/>
            <person name="Hirsch A.M."/>
            <person name="Manyaka P."/>
            <person name="Maluk M."/>
            <person name="Lafos M."/>
            <person name="Crook M."/>
            <person name="Gross E."/>
            <person name="Simon M.F."/>
            <person name="Bueno dos Reis Junior F."/>
            <person name="Poole P.S."/>
            <person name="Venter S.N."/>
            <person name="James E.K."/>
        </authorList>
    </citation>
    <scope>NUCLEOTIDE SEQUENCE [LARGE SCALE GENOMIC DNA]</scope>
    <source>
        <strain evidence="1 2">WSM 3937</strain>
    </source>
</reference>
<name>A0ABX4V4T1_9BURK</name>
<gene>
    <name evidence="1" type="ORF">C0Z16_15775</name>
</gene>
<evidence type="ECO:0000313" key="1">
    <source>
        <dbReference type="EMBL" id="PMS29910.1"/>
    </source>
</evidence>
<dbReference type="EMBL" id="PNXY01000010">
    <property type="protein sequence ID" value="PMS29910.1"/>
    <property type="molecule type" value="Genomic_DNA"/>
</dbReference>
<proteinExistence type="predicted"/>
<protein>
    <submittedName>
        <fullName evidence="1">Uncharacterized protein</fullName>
    </submittedName>
</protein>
<sequence>MHKQHIQTIVAAACETADAIVGARAWNSAEDACAMHEIIFWDMIARHLPDVSIAELLAVVV</sequence>
<comment type="caution">
    <text evidence="1">The sequence shown here is derived from an EMBL/GenBank/DDBJ whole genome shotgun (WGS) entry which is preliminary data.</text>
</comment>
<evidence type="ECO:0000313" key="2">
    <source>
        <dbReference type="Proteomes" id="UP000235659"/>
    </source>
</evidence>
<dbReference type="Proteomes" id="UP000235659">
    <property type="component" value="Unassembled WGS sequence"/>
</dbReference>